<dbReference type="EMBL" id="JAVRFD010000017">
    <property type="protein sequence ID" value="MDT0547083.1"/>
    <property type="molecule type" value="Genomic_DNA"/>
</dbReference>
<keyword evidence="2" id="KW-1185">Reference proteome</keyword>
<name>A0ABU2XMD8_9ACTN</name>
<evidence type="ECO:0000313" key="1">
    <source>
        <dbReference type="EMBL" id="MDT0547083.1"/>
    </source>
</evidence>
<proteinExistence type="predicted"/>
<dbReference type="RefSeq" id="WP_311727587.1">
    <property type="nucleotide sequence ID" value="NZ_JAVRFD010000017.1"/>
</dbReference>
<sequence>MPPLSEQALRVAVRALAPSASVRFEAELHHAKREAAKADSTVPTRTFLHRWDVFVALRRHPYRARRLQELERAVAQADGIEDARRASAEIGRLLDAARREVSGEA</sequence>
<dbReference type="Proteomes" id="UP001180754">
    <property type="component" value="Unassembled WGS sequence"/>
</dbReference>
<comment type="caution">
    <text evidence="1">The sequence shown here is derived from an EMBL/GenBank/DDBJ whole genome shotgun (WGS) entry which is preliminary data.</text>
</comment>
<evidence type="ECO:0000313" key="2">
    <source>
        <dbReference type="Proteomes" id="UP001180754"/>
    </source>
</evidence>
<gene>
    <name evidence="1" type="ORF">RND15_30915</name>
</gene>
<accession>A0ABU2XMD8</accession>
<protein>
    <submittedName>
        <fullName evidence="1">Uncharacterized protein</fullName>
    </submittedName>
</protein>
<organism evidence="1 2">
    <name type="scientific">Streptomyces lonegramiae</name>
    <dbReference type="NCBI Taxonomy" id="3075524"/>
    <lineage>
        <taxon>Bacteria</taxon>
        <taxon>Bacillati</taxon>
        <taxon>Actinomycetota</taxon>
        <taxon>Actinomycetes</taxon>
        <taxon>Kitasatosporales</taxon>
        <taxon>Streptomycetaceae</taxon>
        <taxon>Streptomyces</taxon>
    </lineage>
</organism>
<reference evidence="1" key="1">
    <citation type="submission" date="2024-05" db="EMBL/GenBank/DDBJ databases">
        <title>30 novel species of actinomycetes from the DSMZ collection.</title>
        <authorList>
            <person name="Nouioui I."/>
        </authorList>
    </citation>
    <scope>NUCLEOTIDE SEQUENCE</scope>
    <source>
        <strain evidence="1">DSM 41529</strain>
    </source>
</reference>